<dbReference type="InterPro" id="IPR027417">
    <property type="entry name" value="P-loop_NTPase"/>
</dbReference>
<evidence type="ECO:0000256" key="2">
    <source>
        <dbReference type="ARBA" id="ARBA00022840"/>
    </source>
</evidence>
<sequence>SRLAILCALCIEFDEPALLVGETGCGKTTICEILSQINKQKLFTINCHTTTESADFLGSIRPVRRNEQNSNSDNNNPGLFEWQDGALVCSMKEGALFLIDEISLADDSVLERLNSVLEPEKELVLAEKGYNNEDQHID</sequence>
<dbReference type="GO" id="GO:0005524">
    <property type="term" value="F:ATP binding"/>
    <property type="evidence" value="ECO:0007669"/>
    <property type="project" value="UniProtKB-KW"/>
</dbReference>
<evidence type="ECO:0000256" key="1">
    <source>
        <dbReference type="ARBA" id="ARBA00022741"/>
    </source>
</evidence>
<dbReference type="SUPFAM" id="SSF52540">
    <property type="entry name" value="P-loop containing nucleoside triphosphate hydrolases"/>
    <property type="match status" value="1"/>
</dbReference>
<protein>
    <recommendedName>
        <fullName evidence="3">ATPase dynein-related AAA domain-containing protein</fullName>
    </recommendedName>
</protein>
<evidence type="ECO:0000313" key="4">
    <source>
        <dbReference type="EMBL" id="CAF4426958.1"/>
    </source>
</evidence>
<reference evidence="4" key="1">
    <citation type="submission" date="2021-02" db="EMBL/GenBank/DDBJ databases">
        <authorList>
            <person name="Nowell W R."/>
        </authorList>
    </citation>
    <scope>NUCLEOTIDE SEQUENCE</scope>
</reference>
<dbReference type="GO" id="GO:0030687">
    <property type="term" value="C:preribosome, large subunit precursor"/>
    <property type="evidence" value="ECO:0007669"/>
    <property type="project" value="TreeGrafter"/>
</dbReference>
<feature type="domain" description="ATPase dynein-related AAA" evidence="3">
    <location>
        <begin position="17"/>
        <end position="129"/>
    </location>
</feature>
<dbReference type="Gene3D" id="3.40.50.300">
    <property type="entry name" value="P-loop containing nucleotide triphosphate hydrolases"/>
    <property type="match status" value="1"/>
</dbReference>
<dbReference type="GO" id="GO:0016887">
    <property type="term" value="F:ATP hydrolysis activity"/>
    <property type="evidence" value="ECO:0007669"/>
    <property type="project" value="InterPro"/>
</dbReference>
<comment type="caution">
    <text evidence="4">The sequence shown here is derived from an EMBL/GenBank/DDBJ whole genome shotgun (WGS) entry which is preliminary data.</text>
</comment>
<dbReference type="AlphaFoldDB" id="A0A820QUY9"/>
<evidence type="ECO:0000259" key="3">
    <source>
        <dbReference type="Pfam" id="PF07728"/>
    </source>
</evidence>
<dbReference type="GO" id="GO:0000027">
    <property type="term" value="P:ribosomal large subunit assembly"/>
    <property type="evidence" value="ECO:0007669"/>
    <property type="project" value="TreeGrafter"/>
</dbReference>
<dbReference type="EMBL" id="CAJOAZ010029653">
    <property type="protein sequence ID" value="CAF4426958.1"/>
    <property type="molecule type" value="Genomic_DNA"/>
</dbReference>
<dbReference type="GO" id="GO:0005634">
    <property type="term" value="C:nucleus"/>
    <property type="evidence" value="ECO:0007669"/>
    <property type="project" value="TreeGrafter"/>
</dbReference>
<evidence type="ECO:0000313" key="5">
    <source>
        <dbReference type="Proteomes" id="UP000663844"/>
    </source>
</evidence>
<dbReference type="PANTHER" id="PTHR48103:SF2">
    <property type="entry name" value="MIDASIN"/>
    <property type="match status" value="1"/>
</dbReference>
<dbReference type="InterPro" id="IPR011704">
    <property type="entry name" value="ATPase_dyneun-rel_AAA"/>
</dbReference>
<dbReference type="Pfam" id="PF07728">
    <property type="entry name" value="AAA_5"/>
    <property type="match status" value="1"/>
</dbReference>
<accession>A0A820QUY9</accession>
<name>A0A820QUY9_9BILA</name>
<feature type="non-terminal residue" evidence="4">
    <location>
        <position position="138"/>
    </location>
</feature>
<dbReference type="Proteomes" id="UP000663844">
    <property type="component" value="Unassembled WGS sequence"/>
</dbReference>
<keyword evidence="2" id="KW-0067">ATP-binding</keyword>
<dbReference type="PANTHER" id="PTHR48103">
    <property type="entry name" value="MIDASIN-RELATED"/>
    <property type="match status" value="1"/>
</dbReference>
<dbReference type="GO" id="GO:0000055">
    <property type="term" value="P:ribosomal large subunit export from nucleus"/>
    <property type="evidence" value="ECO:0007669"/>
    <property type="project" value="TreeGrafter"/>
</dbReference>
<feature type="non-terminal residue" evidence="4">
    <location>
        <position position="1"/>
    </location>
</feature>
<gene>
    <name evidence="4" type="ORF">OXD698_LOCUS52992</name>
</gene>
<keyword evidence="1" id="KW-0547">Nucleotide-binding</keyword>
<proteinExistence type="predicted"/>
<organism evidence="4 5">
    <name type="scientific">Adineta steineri</name>
    <dbReference type="NCBI Taxonomy" id="433720"/>
    <lineage>
        <taxon>Eukaryota</taxon>
        <taxon>Metazoa</taxon>
        <taxon>Spiralia</taxon>
        <taxon>Gnathifera</taxon>
        <taxon>Rotifera</taxon>
        <taxon>Eurotatoria</taxon>
        <taxon>Bdelloidea</taxon>
        <taxon>Adinetida</taxon>
        <taxon>Adinetidae</taxon>
        <taxon>Adineta</taxon>
    </lineage>
</organism>